<dbReference type="RefSeq" id="WP_023850528.1">
    <property type="nucleotide sequence ID" value="NZ_CP047166.1"/>
</dbReference>
<sequence>MSRLFACLIALILPGLASAAEIGPGKPGLCQLTLTGEIMPGDARELSQAGMDRPDDWQDFQDGRWKALCLDSPGGSLAAGLELAQVLLDNRIGTVVDEGAECLSVCALVFMFGTAAQHEILPVTNRRMHPRARLGFHQPELTLERDRDYSPVEVEAAFDLAIQATLRLLALAARPRPEVPRPFVDGDLMEAMLQYKGAEFYEIDTVNKAGRWEIALYGFPERGPTEEGQFYACQNMTTWNARLERDQIPYEPDGYSATITTEEGHESFADGRRTAISFAGMMTYDCAIGLVAQPNGATVPVICGFRESQSTRVGPEGCLGGGVPPDRWRPIPPLAFFAADTPLAELAPAPKPQTAPDAAAGPVPAESAGPSPCIAESRIARVVDVQNYTSLREGITHESERIDELPLGSVYTVPEAPVVDWTHPEAEACAALCRAADAAESYDEDKLAACIESNWMWFELTGPSGRRGFASARYLDY</sequence>
<evidence type="ECO:0000313" key="3">
    <source>
        <dbReference type="EMBL" id="QRF66617.1"/>
    </source>
</evidence>
<feature type="region of interest" description="Disordered" evidence="1">
    <location>
        <begin position="347"/>
        <end position="370"/>
    </location>
</feature>
<reference evidence="3 4" key="1">
    <citation type="submission" date="2019-12" db="EMBL/GenBank/DDBJ databases">
        <title>Complete Genome Sequence of a Quorum-Sensing Bacterium,Rhodobacteraceae bacterium C31, Isolated from a marine microalgae symbiotic bacteria.</title>
        <authorList>
            <person name="Zhang Y."/>
        </authorList>
    </citation>
    <scope>NUCLEOTIDE SEQUENCE [LARGE SCALE GENOMIC DNA]</scope>
    <source>
        <strain evidence="3 4">C31</strain>
    </source>
</reference>
<dbReference type="Gene3D" id="3.90.226.10">
    <property type="entry name" value="2-enoyl-CoA Hydratase, Chain A, domain 1"/>
    <property type="match status" value="1"/>
</dbReference>
<evidence type="ECO:0000256" key="1">
    <source>
        <dbReference type="SAM" id="MobiDB-lite"/>
    </source>
</evidence>
<gene>
    <name evidence="3" type="ORF">GQA70_10050</name>
</gene>
<accession>A0ABX7F8M2</accession>
<evidence type="ECO:0008006" key="5">
    <source>
        <dbReference type="Google" id="ProtNLM"/>
    </source>
</evidence>
<keyword evidence="4" id="KW-1185">Reference proteome</keyword>
<dbReference type="SUPFAM" id="SSF52096">
    <property type="entry name" value="ClpP/crotonase"/>
    <property type="match status" value="1"/>
</dbReference>
<dbReference type="Proteomes" id="UP000596387">
    <property type="component" value="Chromosome"/>
</dbReference>
<proteinExistence type="predicted"/>
<organism evidence="3 4">
    <name type="scientific">Ponticoccus alexandrii</name>
    <dbReference type="NCBI Taxonomy" id="1943633"/>
    <lineage>
        <taxon>Bacteria</taxon>
        <taxon>Pseudomonadati</taxon>
        <taxon>Pseudomonadota</taxon>
        <taxon>Alphaproteobacteria</taxon>
        <taxon>Rhodobacterales</taxon>
        <taxon>Roseobacteraceae</taxon>
        <taxon>Ponticoccus</taxon>
    </lineage>
</organism>
<dbReference type="InterPro" id="IPR029045">
    <property type="entry name" value="ClpP/crotonase-like_dom_sf"/>
</dbReference>
<protein>
    <recommendedName>
        <fullName evidence="5">SH3 domain-containing protein</fullName>
    </recommendedName>
</protein>
<evidence type="ECO:0000313" key="4">
    <source>
        <dbReference type="Proteomes" id="UP000596387"/>
    </source>
</evidence>
<dbReference type="EMBL" id="CP047166">
    <property type="protein sequence ID" value="QRF66617.1"/>
    <property type="molecule type" value="Genomic_DNA"/>
</dbReference>
<name>A0ABX7F8M2_9RHOB</name>
<feature type="signal peptide" evidence="2">
    <location>
        <begin position="1"/>
        <end position="19"/>
    </location>
</feature>
<evidence type="ECO:0000256" key="2">
    <source>
        <dbReference type="SAM" id="SignalP"/>
    </source>
</evidence>
<keyword evidence="2" id="KW-0732">Signal</keyword>
<feature type="chain" id="PRO_5045265633" description="SH3 domain-containing protein" evidence="2">
    <location>
        <begin position="20"/>
        <end position="477"/>
    </location>
</feature>